<dbReference type="GO" id="GO:0016020">
    <property type="term" value="C:membrane"/>
    <property type="evidence" value="ECO:0007669"/>
    <property type="project" value="TreeGrafter"/>
</dbReference>
<reference evidence="2" key="1">
    <citation type="journal article" date="2014" name="Int. J. Syst. Evol. Microbiol.">
        <title>Complete genome sequence of Corynebacterium casei LMG S-19264T (=DSM 44701T), isolated from a smear-ripened cheese.</title>
        <authorList>
            <consortium name="US DOE Joint Genome Institute (JGI-PGF)"/>
            <person name="Walter F."/>
            <person name="Albersmeier A."/>
            <person name="Kalinowski J."/>
            <person name="Ruckert C."/>
        </authorList>
    </citation>
    <scope>NUCLEOTIDE SEQUENCE</scope>
    <source>
        <strain evidence="2">JCM 19831</strain>
    </source>
</reference>
<evidence type="ECO:0000259" key="1">
    <source>
        <dbReference type="Pfam" id="PF00561"/>
    </source>
</evidence>
<sequence>MDVRCHVFGAGPVCLVHPGGPGFHWEYLRMPLLERQVTTVYVEPIGTGASPRLPTHPNGYTRERYAEALDAVIDRLGVPSVHLLGHSHGGFVAQYYASLRPGRLAGVILYDSAPATGPEHYAEAARNLELFAARHAGDPRLDDVLAAWREVPAIAADDAFTDVARRLFPVYFADYWAREQEFDPIRRQVSGSYISGLDDCLSPVTIDDRDRLALVEVPALVVAGRHDFICGPRWAGQMHKLLPDAELEVLEDSGHFGHLEQPARFAEVVSGFVRRTAR</sequence>
<dbReference type="PRINTS" id="PR00412">
    <property type="entry name" value="EPOXHYDRLASE"/>
</dbReference>
<dbReference type="Gene3D" id="3.40.50.1820">
    <property type="entry name" value="alpha/beta hydrolase"/>
    <property type="match status" value="1"/>
</dbReference>
<dbReference type="RefSeq" id="WP_229837086.1">
    <property type="nucleotide sequence ID" value="NZ_BMPI01000093.1"/>
</dbReference>
<dbReference type="SUPFAM" id="SSF53474">
    <property type="entry name" value="alpha/beta-Hydrolases"/>
    <property type="match status" value="1"/>
</dbReference>
<evidence type="ECO:0000313" key="3">
    <source>
        <dbReference type="Proteomes" id="UP000642070"/>
    </source>
</evidence>
<dbReference type="InterPro" id="IPR029058">
    <property type="entry name" value="AB_hydrolase_fold"/>
</dbReference>
<dbReference type="PANTHER" id="PTHR43798">
    <property type="entry name" value="MONOACYLGLYCEROL LIPASE"/>
    <property type="match status" value="1"/>
</dbReference>
<dbReference type="InterPro" id="IPR050266">
    <property type="entry name" value="AB_hydrolase_sf"/>
</dbReference>
<dbReference type="GO" id="GO:0016787">
    <property type="term" value="F:hydrolase activity"/>
    <property type="evidence" value="ECO:0007669"/>
    <property type="project" value="UniProtKB-KW"/>
</dbReference>
<dbReference type="PANTHER" id="PTHR43798:SF33">
    <property type="entry name" value="HYDROLASE, PUTATIVE (AFU_ORTHOLOGUE AFUA_2G14860)-RELATED"/>
    <property type="match status" value="1"/>
</dbReference>
<keyword evidence="2" id="KW-0378">Hydrolase</keyword>
<comment type="caution">
    <text evidence="2">The sequence shown here is derived from an EMBL/GenBank/DDBJ whole genome shotgun (WGS) entry which is preliminary data.</text>
</comment>
<gene>
    <name evidence="2" type="ORF">GCM10007977_101050</name>
</gene>
<feature type="domain" description="AB hydrolase-1" evidence="1">
    <location>
        <begin position="15"/>
        <end position="262"/>
    </location>
</feature>
<protein>
    <submittedName>
        <fullName evidence="2">Alpha/beta hydrolase</fullName>
    </submittedName>
</protein>
<dbReference type="InterPro" id="IPR000073">
    <property type="entry name" value="AB_hydrolase_1"/>
</dbReference>
<accession>A0A917UD39</accession>
<dbReference type="AlphaFoldDB" id="A0A917UD39"/>
<evidence type="ECO:0000313" key="2">
    <source>
        <dbReference type="EMBL" id="GGM83491.1"/>
    </source>
</evidence>
<dbReference type="Pfam" id="PF00561">
    <property type="entry name" value="Abhydrolase_1"/>
    <property type="match status" value="1"/>
</dbReference>
<reference evidence="2" key="2">
    <citation type="submission" date="2020-09" db="EMBL/GenBank/DDBJ databases">
        <authorList>
            <person name="Sun Q."/>
            <person name="Ohkuma M."/>
        </authorList>
    </citation>
    <scope>NUCLEOTIDE SEQUENCE</scope>
    <source>
        <strain evidence="2">JCM 19831</strain>
    </source>
</reference>
<keyword evidence="3" id="KW-1185">Reference proteome</keyword>
<dbReference type="InterPro" id="IPR000639">
    <property type="entry name" value="Epox_hydrolase-like"/>
</dbReference>
<name>A0A917UD39_9ACTN</name>
<proteinExistence type="predicted"/>
<dbReference type="EMBL" id="BMPI01000093">
    <property type="protein sequence ID" value="GGM83491.1"/>
    <property type="molecule type" value="Genomic_DNA"/>
</dbReference>
<organism evidence="2 3">
    <name type="scientific">Dactylosporangium sucinum</name>
    <dbReference type="NCBI Taxonomy" id="1424081"/>
    <lineage>
        <taxon>Bacteria</taxon>
        <taxon>Bacillati</taxon>
        <taxon>Actinomycetota</taxon>
        <taxon>Actinomycetes</taxon>
        <taxon>Micromonosporales</taxon>
        <taxon>Micromonosporaceae</taxon>
        <taxon>Dactylosporangium</taxon>
    </lineage>
</organism>
<dbReference type="Proteomes" id="UP000642070">
    <property type="component" value="Unassembled WGS sequence"/>
</dbReference>